<dbReference type="EMBL" id="JACXVP010000011">
    <property type="protein sequence ID" value="KAG5577049.1"/>
    <property type="molecule type" value="Genomic_DNA"/>
</dbReference>
<dbReference type="Proteomes" id="UP000824120">
    <property type="component" value="Chromosome 11"/>
</dbReference>
<evidence type="ECO:0000313" key="2">
    <source>
        <dbReference type="Proteomes" id="UP000824120"/>
    </source>
</evidence>
<accession>A0A9J5WMA7</accession>
<name>A0A9J5WMA7_SOLCO</name>
<sequence>MKPFGSSSLQNSLKLRAKISKSTILYENYNNCSTLKTIILTTDHSVSLVEIADQLGDSPVGVVHRRLAPAFNIVMLWVIGDQHTGTKGEVRPFSDSPSELGNPDQACISSLFSAFSFLFATCPCFPSNFKYLKLKTNSSSAVQKGCLE</sequence>
<dbReference type="AlphaFoldDB" id="A0A9J5WMA7"/>
<proteinExistence type="predicted"/>
<reference evidence="1 2" key="1">
    <citation type="submission" date="2020-09" db="EMBL/GenBank/DDBJ databases">
        <title>De no assembly of potato wild relative species, Solanum commersonii.</title>
        <authorList>
            <person name="Cho K."/>
        </authorList>
    </citation>
    <scope>NUCLEOTIDE SEQUENCE [LARGE SCALE GENOMIC DNA]</scope>
    <source>
        <strain evidence="1">LZ3.2</strain>
        <tissue evidence="1">Leaf</tissue>
    </source>
</reference>
<evidence type="ECO:0000313" key="1">
    <source>
        <dbReference type="EMBL" id="KAG5577049.1"/>
    </source>
</evidence>
<gene>
    <name evidence="1" type="ORF">H5410_057183</name>
</gene>
<protein>
    <submittedName>
        <fullName evidence="1">Uncharacterized protein</fullName>
    </submittedName>
</protein>
<organism evidence="1 2">
    <name type="scientific">Solanum commersonii</name>
    <name type="common">Commerson's wild potato</name>
    <name type="synonym">Commerson's nightshade</name>
    <dbReference type="NCBI Taxonomy" id="4109"/>
    <lineage>
        <taxon>Eukaryota</taxon>
        <taxon>Viridiplantae</taxon>
        <taxon>Streptophyta</taxon>
        <taxon>Embryophyta</taxon>
        <taxon>Tracheophyta</taxon>
        <taxon>Spermatophyta</taxon>
        <taxon>Magnoliopsida</taxon>
        <taxon>eudicotyledons</taxon>
        <taxon>Gunneridae</taxon>
        <taxon>Pentapetalae</taxon>
        <taxon>asterids</taxon>
        <taxon>lamiids</taxon>
        <taxon>Solanales</taxon>
        <taxon>Solanaceae</taxon>
        <taxon>Solanoideae</taxon>
        <taxon>Solaneae</taxon>
        <taxon>Solanum</taxon>
    </lineage>
</organism>
<keyword evidence="2" id="KW-1185">Reference proteome</keyword>
<comment type="caution">
    <text evidence="1">The sequence shown here is derived from an EMBL/GenBank/DDBJ whole genome shotgun (WGS) entry which is preliminary data.</text>
</comment>